<protein>
    <submittedName>
        <fullName evidence="2">Uncharacterized protein</fullName>
    </submittedName>
</protein>
<keyword evidence="3" id="KW-1185">Reference proteome</keyword>
<proteinExistence type="predicted"/>
<evidence type="ECO:0000256" key="1">
    <source>
        <dbReference type="SAM" id="MobiDB-lite"/>
    </source>
</evidence>
<name>A0A395MTL0_9HYPO</name>
<dbReference type="AlphaFoldDB" id="A0A395MTL0"/>
<evidence type="ECO:0000313" key="3">
    <source>
        <dbReference type="Proteomes" id="UP000265631"/>
    </source>
</evidence>
<evidence type="ECO:0000313" key="2">
    <source>
        <dbReference type="EMBL" id="RFN50509.1"/>
    </source>
</evidence>
<organism evidence="2 3">
    <name type="scientific">Fusarium flagelliforme</name>
    <dbReference type="NCBI Taxonomy" id="2675880"/>
    <lineage>
        <taxon>Eukaryota</taxon>
        <taxon>Fungi</taxon>
        <taxon>Dikarya</taxon>
        <taxon>Ascomycota</taxon>
        <taxon>Pezizomycotina</taxon>
        <taxon>Sordariomycetes</taxon>
        <taxon>Hypocreomycetidae</taxon>
        <taxon>Hypocreales</taxon>
        <taxon>Nectriaceae</taxon>
        <taxon>Fusarium</taxon>
        <taxon>Fusarium incarnatum-equiseti species complex</taxon>
    </lineage>
</organism>
<feature type="region of interest" description="Disordered" evidence="1">
    <location>
        <begin position="82"/>
        <end position="122"/>
    </location>
</feature>
<sequence>MPSTCFTGRSCMAYAGFSKKTGRCYALRSLGYPNNNILAVEYLRGMFRNISSGYMLILNTNPLKMPAPQKIQPWKAFTNLQEDKSPDMSTRNVNTKEPCCSMGASISKPLEVNKDNTNPDKP</sequence>
<reference evidence="2 3" key="1">
    <citation type="journal article" date="2018" name="PLoS Pathog.">
        <title>Evolution of structural diversity of trichothecenes, a family of toxins produced by plant pathogenic and entomopathogenic fungi.</title>
        <authorList>
            <person name="Proctor R.H."/>
            <person name="McCormick S.P."/>
            <person name="Kim H.S."/>
            <person name="Cardoza R.E."/>
            <person name="Stanley A.M."/>
            <person name="Lindo L."/>
            <person name="Kelly A."/>
            <person name="Brown D.W."/>
            <person name="Lee T."/>
            <person name="Vaughan M.M."/>
            <person name="Alexander N.J."/>
            <person name="Busman M."/>
            <person name="Gutierrez S."/>
        </authorList>
    </citation>
    <scope>NUCLEOTIDE SEQUENCE [LARGE SCALE GENOMIC DNA]</scope>
    <source>
        <strain evidence="2 3">NRRL 13405</strain>
    </source>
</reference>
<gene>
    <name evidence="2" type="ORF">FIE12Z_5272</name>
</gene>
<accession>A0A395MTL0</accession>
<comment type="caution">
    <text evidence="2">The sequence shown here is derived from an EMBL/GenBank/DDBJ whole genome shotgun (WGS) entry which is preliminary data.</text>
</comment>
<dbReference type="Proteomes" id="UP000265631">
    <property type="component" value="Unassembled WGS sequence"/>
</dbReference>
<dbReference type="EMBL" id="PXXK01000136">
    <property type="protein sequence ID" value="RFN50509.1"/>
    <property type="molecule type" value="Genomic_DNA"/>
</dbReference>
<feature type="compositionally biased region" description="Basic and acidic residues" evidence="1">
    <location>
        <begin position="111"/>
        <end position="122"/>
    </location>
</feature>